<evidence type="ECO:0000313" key="2">
    <source>
        <dbReference type="Proteomes" id="UP001050691"/>
    </source>
</evidence>
<accession>A0AAV5AMW6</accession>
<dbReference type="EMBL" id="BPWL01000012">
    <property type="protein sequence ID" value="GJJ16022.1"/>
    <property type="molecule type" value="Genomic_DNA"/>
</dbReference>
<gene>
    <name evidence="1" type="ORF">Clacol_010301</name>
</gene>
<proteinExistence type="predicted"/>
<reference evidence="1" key="1">
    <citation type="submission" date="2021-10" db="EMBL/GenBank/DDBJ databases">
        <title>De novo Genome Assembly of Clathrus columnatus (Basidiomycota, Fungi) Using Illumina and Nanopore Sequence Data.</title>
        <authorList>
            <person name="Ogiso-Tanaka E."/>
            <person name="Itagaki H."/>
            <person name="Hosoya T."/>
            <person name="Hosaka K."/>
        </authorList>
    </citation>
    <scope>NUCLEOTIDE SEQUENCE</scope>
    <source>
        <strain evidence="1">MO-923</strain>
    </source>
</reference>
<dbReference type="Gene3D" id="3.40.50.1820">
    <property type="entry name" value="alpha/beta hydrolase"/>
    <property type="match status" value="1"/>
</dbReference>
<name>A0AAV5AMW6_9AGAM</name>
<dbReference type="AlphaFoldDB" id="A0AAV5AMW6"/>
<protein>
    <recommendedName>
        <fullName evidence="3">F-box domain-containing protein</fullName>
    </recommendedName>
</protein>
<dbReference type="InterPro" id="IPR029058">
    <property type="entry name" value="AB_hydrolase_fold"/>
</dbReference>
<organism evidence="1 2">
    <name type="scientific">Clathrus columnatus</name>
    <dbReference type="NCBI Taxonomy" id="1419009"/>
    <lineage>
        <taxon>Eukaryota</taxon>
        <taxon>Fungi</taxon>
        <taxon>Dikarya</taxon>
        <taxon>Basidiomycota</taxon>
        <taxon>Agaricomycotina</taxon>
        <taxon>Agaricomycetes</taxon>
        <taxon>Phallomycetidae</taxon>
        <taxon>Phallales</taxon>
        <taxon>Clathraceae</taxon>
        <taxon>Clathrus</taxon>
    </lineage>
</organism>
<dbReference type="SUPFAM" id="SSF53474">
    <property type="entry name" value="alpha/beta-Hydrolases"/>
    <property type="match status" value="1"/>
</dbReference>
<dbReference type="Proteomes" id="UP001050691">
    <property type="component" value="Unassembled WGS sequence"/>
</dbReference>
<comment type="caution">
    <text evidence="1">The sequence shown here is derived from an EMBL/GenBank/DDBJ whole genome shotgun (WGS) entry which is preliminary data.</text>
</comment>
<keyword evidence="2" id="KW-1185">Reference proteome</keyword>
<evidence type="ECO:0008006" key="3">
    <source>
        <dbReference type="Google" id="ProtNLM"/>
    </source>
</evidence>
<evidence type="ECO:0000313" key="1">
    <source>
        <dbReference type="EMBL" id="GJJ16022.1"/>
    </source>
</evidence>
<sequence length="845" mass="95392">MLVTINRLPVELFTCIITFAELPTDRFRHPFLLYTWVCHHWRSIIIEDSDFWTLFRLQLIPTHPTIDPFSRELLRRSKSAKLDSALTIKSPQSTSTLEDLITQESSRIVRLWLSTDQPKLIQTVFLNKSFSMLQAFTHAGRSHTLIALLPLLISANQLSAFQCTLGVTFSANDLNQLIPVFSRLRSLSLYIHTPEIFQSVLLLLHDNAKLQDLQLEMHNKRGTDAPGQIILPELQFLSINFSSVLENFRTPKLSALDVTCSRLFDLLGYPIFKDFKFSPIRCLYVLDSLNSRGIHSFIGLHECFHAEFLFSTKTEGFTDDTVFLEDVEDVFKVTDISLHYSPREYFNIKFCSDDITGVLERALSPILSQLKNITELYLLSRVSTGLNGIPFEEIITRTPNVEKLVVQYGDKLKDFIHLIRNPSIFPELKHISYTISYSVSLLYELVESFADDIGKSLIECLQSRQKTHGNKLKFIALGNCPPLPDIWLEELQKLGTTVITEKNVNKLIVDETSVEIAFTDSGAPSQTPYITIIAVHGMCFSGAIFQKTQELAPRKSIRFVAINRRNYPGSTPFTASELEVLTQGSEEEKTAWLDARGHEIANFIVRFIEKENIPPVTGKTGGVILLGWSVGVGEANATIAAADSLPTPVRSIFTKYLRSLILHEGAPIMLGLPMPEKNWAPFLVDSIPPEFRLPVFGQWVTSYFKHGDLNSRDLNVLSYVLPSTHRVPTIFNISAPEQKSTIFDGVEGSYEGIYTFRFGNQLNKVYRKALFDTSTRDLFPHLKTSFLAGTETASFGIAGLWSIQQDCEKSKNASIKLKLAPECNHFVQWDDPALALSLYLECSGL</sequence>